<dbReference type="InterPro" id="IPR036770">
    <property type="entry name" value="Ankyrin_rpt-contain_sf"/>
</dbReference>
<name>A0A1R3RBL5_ASPC5</name>
<dbReference type="Pfam" id="PF22939">
    <property type="entry name" value="WHD_GPIID"/>
    <property type="match status" value="1"/>
</dbReference>
<dbReference type="OMA" id="TYANMLE"/>
<dbReference type="InterPro" id="IPR002110">
    <property type="entry name" value="Ankyrin_rpt"/>
</dbReference>
<feature type="repeat" description="ANK" evidence="2">
    <location>
        <begin position="693"/>
        <end position="725"/>
    </location>
</feature>
<dbReference type="OrthoDB" id="1577640at2759"/>
<dbReference type="Gene3D" id="3.40.50.300">
    <property type="entry name" value="P-loop containing nucleotide triphosphate hydrolases"/>
    <property type="match status" value="1"/>
</dbReference>
<keyword evidence="2" id="KW-0040">ANK repeat</keyword>
<dbReference type="InterPro" id="IPR056884">
    <property type="entry name" value="NPHP3-like_N"/>
</dbReference>
<evidence type="ECO:0000313" key="5">
    <source>
        <dbReference type="EMBL" id="OOF91881.1"/>
    </source>
</evidence>
<sequence length="747" mass="83447">MADPISIIAFVIQAIDVASQVYRYGKEVKDAHNEIRELFGELFALKAILEQIGKSQQDALVCDPLTPPSMSLKSFQEALKEASTVLKEILDDLENRRGKGTSVWRHMGWPERKAKLTENIARLERLKTYFILAMMNDRSTVEREMASSIDIQTGMGREMQLNSQPDTSFSMSTGELQQKIIDWICPVDVESNHRRALSLRQSGTGHWFIDGPFRQWFSGADGLKFLYLQGRSGSGKTVLCATAIEEVQKVAKTAQQNGVHIVYFYCSFQLSASQSLQNLLGALLVQLYYALPEISGELKTCFQKKSPPTPDNLIQLILKYGSRAQKLYIIVDAINESNEADAILKSLMTILEGAENVYVMTTGTSPPSTPCKTRFLKEIMKPSSNRDDIRAFVNLQLELQPALRRLPLQTKLHVSNMLSSKADGMFRYVRCQIDLLSAQKTGRGVLKALEVMPEDLNGTYEVILGRVSSHDRDLAREALLWLTYSREALTLPALNEALVLEKGDKYIDDEYRLINPDIVLEICQGLVVFDETSSVVTLAHSSVKAFLTSDAIKHGPAAFFALEETEAMRQIIQKCLIYLMFDDFQAPCPNIRQIRERIAQFPLLKCVAETWALLCGAQAPSGFKHTNPELDEIIAFMSSGNFRSWIQILLCEANDEAGWETEPLYYASSFGMLAVVDRLIKAGANIEATGGRNGATPLTVAAYRGQLPVVKRLLEAGADPNVEDECGMTSIEWATHGETFSIWACFR</sequence>
<dbReference type="Gene3D" id="1.25.40.20">
    <property type="entry name" value="Ankyrin repeat-containing domain"/>
    <property type="match status" value="1"/>
</dbReference>
<feature type="repeat" description="ANK" evidence="2">
    <location>
        <begin position="663"/>
        <end position="691"/>
    </location>
</feature>
<dbReference type="PROSITE" id="PS50297">
    <property type="entry name" value="ANK_REP_REGION"/>
    <property type="match status" value="1"/>
</dbReference>
<evidence type="ECO:0000259" key="4">
    <source>
        <dbReference type="Pfam" id="PF24883"/>
    </source>
</evidence>
<feature type="domain" description="Nephrocystin 3-like N-terminal" evidence="4">
    <location>
        <begin position="203"/>
        <end position="359"/>
    </location>
</feature>
<dbReference type="EMBL" id="KV907509">
    <property type="protein sequence ID" value="OOF91881.1"/>
    <property type="molecule type" value="Genomic_DNA"/>
</dbReference>
<protein>
    <submittedName>
        <fullName evidence="5">Uncharacterized protein</fullName>
    </submittedName>
</protein>
<dbReference type="Pfam" id="PF24883">
    <property type="entry name" value="NPHP3_N"/>
    <property type="match status" value="1"/>
</dbReference>
<evidence type="ECO:0000313" key="6">
    <source>
        <dbReference type="Proteomes" id="UP000188318"/>
    </source>
</evidence>
<proteinExistence type="predicted"/>
<accession>A0A1R3RBL5</accession>
<dbReference type="PANTHER" id="PTHR10039">
    <property type="entry name" value="AMELOGENIN"/>
    <property type="match status" value="1"/>
</dbReference>
<dbReference type="SUPFAM" id="SSF48403">
    <property type="entry name" value="Ankyrin repeat"/>
    <property type="match status" value="1"/>
</dbReference>
<dbReference type="InterPro" id="IPR027417">
    <property type="entry name" value="P-loop_NTPase"/>
</dbReference>
<dbReference type="STRING" id="602072.A0A1R3RBL5"/>
<dbReference type="SUPFAM" id="SSF52540">
    <property type="entry name" value="P-loop containing nucleoside triphosphate hydrolases"/>
    <property type="match status" value="1"/>
</dbReference>
<dbReference type="AlphaFoldDB" id="A0A1R3RBL5"/>
<evidence type="ECO:0000256" key="1">
    <source>
        <dbReference type="ARBA" id="ARBA00022737"/>
    </source>
</evidence>
<feature type="domain" description="GPI inositol-deacylase winged helix" evidence="3">
    <location>
        <begin position="469"/>
        <end position="553"/>
    </location>
</feature>
<reference evidence="6" key="1">
    <citation type="journal article" date="2017" name="Genome Biol.">
        <title>Comparative genomics reveals high biological diversity and specific adaptations in the industrially and medically important fungal genus Aspergillus.</title>
        <authorList>
            <person name="de Vries R.P."/>
            <person name="Riley R."/>
            <person name="Wiebenga A."/>
            <person name="Aguilar-Osorio G."/>
            <person name="Amillis S."/>
            <person name="Uchima C.A."/>
            <person name="Anderluh G."/>
            <person name="Asadollahi M."/>
            <person name="Askin M."/>
            <person name="Barry K."/>
            <person name="Battaglia E."/>
            <person name="Bayram O."/>
            <person name="Benocci T."/>
            <person name="Braus-Stromeyer S.A."/>
            <person name="Caldana C."/>
            <person name="Canovas D."/>
            <person name="Cerqueira G.C."/>
            <person name="Chen F."/>
            <person name="Chen W."/>
            <person name="Choi C."/>
            <person name="Clum A."/>
            <person name="Dos Santos R.A."/>
            <person name="Damasio A.R."/>
            <person name="Diallinas G."/>
            <person name="Emri T."/>
            <person name="Fekete E."/>
            <person name="Flipphi M."/>
            <person name="Freyberg S."/>
            <person name="Gallo A."/>
            <person name="Gournas C."/>
            <person name="Habgood R."/>
            <person name="Hainaut M."/>
            <person name="Harispe M.L."/>
            <person name="Henrissat B."/>
            <person name="Hilden K.S."/>
            <person name="Hope R."/>
            <person name="Hossain A."/>
            <person name="Karabika E."/>
            <person name="Karaffa L."/>
            <person name="Karanyi Z."/>
            <person name="Krasevec N."/>
            <person name="Kuo A."/>
            <person name="Kusch H."/>
            <person name="LaButti K."/>
            <person name="Lagendijk E.L."/>
            <person name="Lapidus A."/>
            <person name="Levasseur A."/>
            <person name="Lindquist E."/>
            <person name="Lipzen A."/>
            <person name="Logrieco A.F."/>
            <person name="MacCabe A."/>
            <person name="Maekelae M.R."/>
            <person name="Malavazi I."/>
            <person name="Melin P."/>
            <person name="Meyer V."/>
            <person name="Mielnichuk N."/>
            <person name="Miskei M."/>
            <person name="Molnar A.P."/>
            <person name="Mule G."/>
            <person name="Ngan C.Y."/>
            <person name="Orejas M."/>
            <person name="Orosz E."/>
            <person name="Ouedraogo J.P."/>
            <person name="Overkamp K.M."/>
            <person name="Park H.-S."/>
            <person name="Perrone G."/>
            <person name="Piumi F."/>
            <person name="Punt P.J."/>
            <person name="Ram A.F."/>
            <person name="Ramon A."/>
            <person name="Rauscher S."/>
            <person name="Record E."/>
            <person name="Riano-Pachon D.M."/>
            <person name="Robert V."/>
            <person name="Roehrig J."/>
            <person name="Ruller R."/>
            <person name="Salamov A."/>
            <person name="Salih N.S."/>
            <person name="Samson R.A."/>
            <person name="Sandor E."/>
            <person name="Sanguinetti M."/>
            <person name="Schuetze T."/>
            <person name="Sepcic K."/>
            <person name="Shelest E."/>
            <person name="Sherlock G."/>
            <person name="Sophianopoulou V."/>
            <person name="Squina F.M."/>
            <person name="Sun H."/>
            <person name="Susca A."/>
            <person name="Todd R.B."/>
            <person name="Tsang A."/>
            <person name="Unkles S.E."/>
            <person name="van de Wiele N."/>
            <person name="van Rossen-Uffink D."/>
            <person name="Oliveira J.V."/>
            <person name="Vesth T.C."/>
            <person name="Visser J."/>
            <person name="Yu J.-H."/>
            <person name="Zhou M."/>
            <person name="Andersen M.R."/>
            <person name="Archer D.B."/>
            <person name="Baker S.E."/>
            <person name="Benoit I."/>
            <person name="Brakhage A.A."/>
            <person name="Braus G.H."/>
            <person name="Fischer R."/>
            <person name="Frisvad J.C."/>
            <person name="Goldman G.H."/>
            <person name="Houbraken J."/>
            <person name="Oakley B."/>
            <person name="Pocsi I."/>
            <person name="Scazzocchio C."/>
            <person name="Seiboth B."/>
            <person name="vanKuyk P.A."/>
            <person name="Wortman J."/>
            <person name="Dyer P.S."/>
            <person name="Grigoriev I.V."/>
        </authorList>
    </citation>
    <scope>NUCLEOTIDE SEQUENCE [LARGE SCALE GENOMIC DNA]</scope>
    <source>
        <strain evidence="6">ITEM 5010</strain>
    </source>
</reference>
<dbReference type="InterPro" id="IPR054471">
    <property type="entry name" value="GPIID_WHD"/>
</dbReference>
<dbReference type="PROSITE" id="PS50088">
    <property type="entry name" value="ANK_REPEAT"/>
    <property type="match status" value="2"/>
</dbReference>
<dbReference type="Pfam" id="PF12796">
    <property type="entry name" value="Ank_2"/>
    <property type="match status" value="1"/>
</dbReference>
<evidence type="ECO:0000259" key="3">
    <source>
        <dbReference type="Pfam" id="PF22939"/>
    </source>
</evidence>
<dbReference type="SMART" id="SM00248">
    <property type="entry name" value="ANK"/>
    <property type="match status" value="2"/>
</dbReference>
<dbReference type="PANTHER" id="PTHR10039:SF16">
    <property type="entry name" value="GPI INOSITOL-DEACYLASE"/>
    <property type="match status" value="1"/>
</dbReference>
<evidence type="ECO:0000256" key="2">
    <source>
        <dbReference type="PROSITE-ProRule" id="PRU00023"/>
    </source>
</evidence>
<dbReference type="VEuPathDB" id="FungiDB:ASPCADRAFT_399760"/>
<organism evidence="5 6">
    <name type="scientific">Aspergillus carbonarius (strain ITEM 5010)</name>
    <dbReference type="NCBI Taxonomy" id="602072"/>
    <lineage>
        <taxon>Eukaryota</taxon>
        <taxon>Fungi</taxon>
        <taxon>Dikarya</taxon>
        <taxon>Ascomycota</taxon>
        <taxon>Pezizomycotina</taxon>
        <taxon>Eurotiomycetes</taxon>
        <taxon>Eurotiomycetidae</taxon>
        <taxon>Eurotiales</taxon>
        <taxon>Aspergillaceae</taxon>
        <taxon>Aspergillus</taxon>
        <taxon>Aspergillus subgen. Circumdati</taxon>
    </lineage>
</organism>
<dbReference type="Proteomes" id="UP000188318">
    <property type="component" value="Unassembled WGS sequence"/>
</dbReference>
<keyword evidence="6" id="KW-1185">Reference proteome</keyword>
<gene>
    <name evidence="5" type="ORF">ASPCADRAFT_399760</name>
</gene>
<keyword evidence="1" id="KW-0677">Repeat</keyword>